<organism evidence="1 2">
    <name type="scientific">Cichlidogyrus casuarinus</name>
    <dbReference type="NCBI Taxonomy" id="1844966"/>
    <lineage>
        <taxon>Eukaryota</taxon>
        <taxon>Metazoa</taxon>
        <taxon>Spiralia</taxon>
        <taxon>Lophotrochozoa</taxon>
        <taxon>Platyhelminthes</taxon>
        <taxon>Monogenea</taxon>
        <taxon>Monopisthocotylea</taxon>
        <taxon>Dactylogyridea</taxon>
        <taxon>Ancyrocephalidae</taxon>
        <taxon>Cichlidogyrus</taxon>
    </lineage>
</organism>
<comment type="caution">
    <text evidence="1">The sequence shown here is derived from an EMBL/GenBank/DDBJ whole genome shotgun (WGS) entry which is preliminary data.</text>
</comment>
<keyword evidence="2" id="KW-1185">Reference proteome</keyword>
<sequence length="202" mass="23349">MNPTITLDSPKGSNSRHHAGLRYEMKHLGLDLTFCVHDPKMSENIFLMPIKDAFHRYFQRLVFPLNKDDFNLIQLTRILRATLESLTTFHALHPDYILVCECQEPGLNILSRSYNPVKPVDYQHTLRFLFSDVNEEDMSVCYNPVVMELVSQWNTWTCNKPKDVVPPRPLKYSEVASQLPAPPSKALISPILQPKPVRIEYN</sequence>
<gene>
    <name evidence="1" type="ORF">Ciccas_008524</name>
</gene>
<accession>A0ABD2Q027</accession>
<proteinExistence type="predicted"/>
<protein>
    <submittedName>
        <fullName evidence="1">Uncharacterized protein</fullName>
    </submittedName>
</protein>
<dbReference type="EMBL" id="JBJKFK010001517">
    <property type="protein sequence ID" value="KAL3312879.1"/>
    <property type="molecule type" value="Genomic_DNA"/>
</dbReference>
<evidence type="ECO:0000313" key="2">
    <source>
        <dbReference type="Proteomes" id="UP001626550"/>
    </source>
</evidence>
<reference evidence="1 2" key="1">
    <citation type="submission" date="2024-11" db="EMBL/GenBank/DDBJ databases">
        <title>Adaptive evolution of stress response genes in parasites aligns with host niche diversity.</title>
        <authorList>
            <person name="Hahn C."/>
            <person name="Resl P."/>
        </authorList>
    </citation>
    <scope>NUCLEOTIDE SEQUENCE [LARGE SCALE GENOMIC DNA]</scope>
    <source>
        <strain evidence="1">EGGRZ-B1_66</strain>
        <tissue evidence="1">Body</tissue>
    </source>
</reference>
<name>A0ABD2Q027_9PLAT</name>
<evidence type="ECO:0000313" key="1">
    <source>
        <dbReference type="EMBL" id="KAL3312879.1"/>
    </source>
</evidence>
<dbReference type="AlphaFoldDB" id="A0ABD2Q027"/>
<dbReference type="Proteomes" id="UP001626550">
    <property type="component" value="Unassembled WGS sequence"/>
</dbReference>